<feature type="domain" description="Peptidase S9 prolyl oligopeptidase catalytic" evidence="2">
    <location>
        <begin position="543"/>
        <end position="742"/>
    </location>
</feature>
<dbReference type="GO" id="GO:0006508">
    <property type="term" value="P:proteolysis"/>
    <property type="evidence" value="ECO:0007669"/>
    <property type="project" value="InterPro"/>
</dbReference>
<protein>
    <submittedName>
        <fullName evidence="4">Prolyl tripeptidyl peptidase</fullName>
        <ecNumber evidence="4">3.4.14.12</ecNumber>
    </submittedName>
</protein>
<evidence type="ECO:0000313" key="5">
    <source>
        <dbReference type="Proteomes" id="UP000317835"/>
    </source>
</evidence>
<accession>A0A518HBE3</accession>
<keyword evidence="4" id="KW-0378">Hydrolase</keyword>
<dbReference type="EMBL" id="CP036426">
    <property type="protein sequence ID" value="QDV38147.1"/>
    <property type="molecule type" value="Genomic_DNA"/>
</dbReference>
<dbReference type="Gene3D" id="2.140.10.30">
    <property type="entry name" value="Dipeptidylpeptidase IV, N-terminal domain"/>
    <property type="match status" value="1"/>
</dbReference>
<dbReference type="InterPro" id="IPR050278">
    <property type="entry name" value="Serine_Prot_S9B/DPPIV"/>
</dbReference>
<dbReference type="SUPFAM" id="SSF82171">
    <property type="entry name" value="DPP6 N-terminal domain-like"/>
    <property type="match status" value="1"/>
</dbReference>
<dbReference type="AlphaFoldDB" id="A0A518HBE3"/>
<dbReference type="Proteomes" id="UP000317835">
    <property type="component" value="Chromosome"/>
</dbReference>
<feature type="chain" id="PRO_5021987445" evidence="1">
    <location>
        <begin position="23"/>
        <end position="746"/>
    </location>
</feature>
<evidence type="ECO:0000256" key="1">
    <source>
        <dbReference type="SAM" id="SignalP"/>
    </source>
</evidence>
<dbReference type="OrthoDB" id="108903at2"/>
<feature type="signal peptide" evidence="1">
    <location>
        <begin position="1"/>
        <end position="22"/>
    </location>
</feature>
<evidence type="ECO:0000313" key="4">
    <source>
        <dbReference type="EMBL" id="QDV38147.1"/>
    </source>
</evidence>
<name>A0A518HBE3_9BACT</name>
<dbReference type="Gene3D" id="3.40.50.1820">
    <property type="entry name" value="alpha/beta hydrolase"/>
    <property type="match status" value="1"/>
</dbReference>
<dbReference type="GO" id="GO:0008239">
    <property type="term" value="F:dipeptidyl-peptidase activity"/>
    <property type="evidence" value="ECO:0007669"/>
    <property type="project" value="TreeGrafter"/>
</dbReference>
<dbReference type="GO" id="GO:0008236">
    <property type="term" value="F:serine-type peptidase activity"/>
    <property type="evidence" value="ECO:0007669"/>
    <property type="project" value="InterPro"/>
</dbReference>
<dbReference type="InterPro" id="IPR029058">
    <property type="entry name" value="AB_hydrolase_fold"/>
</dbReference>
<dbReference type="InterPro" id="IPR002469">
    <property type="entry name" value="Peptidase_S9B_N"/>
</dbReference>
<dbReference type="InterPro" id="IPR001375">
    <property type="entry name" value="Peptidase_S9_cat"/>
</dbReference>
<dbReference type="Pfam" id="PF00930">
    <property type="entry name" value="DPPIV_N"/>
    <property type="match status" value="1"/>
</dbReference>
<dbReference type="KEGG" id="tpla:ElP_60960"/>
<dbReference type="SUPFAM" id="SSF53474">
    <property type="entry name" value="alpha/beta-Hydrolases"/>
    <property type="match status" value="1"/>
</dbReference>
<dbReference type="Pfam" id="PF00326">
    <property type="entry name" value="Peptidase_S9"/>
    <property type="match status" value="1"/>
</dbReference>
<keyword evidence="5" id="KW-1185">Reference proteome</keyword>
<organism evidence="4 5">
    <name type="scientific">Tautonia plasticadhaerens</name>
    <dbReference type="NCBI Taxonomy" id="2527974"/>
    <lineage>
        <taxon>Bacteria</taxon>
        <taxon>Pseudomonadati</taxon>
        <taxon>Planctomycetota</taxon>
        <taxon>Planctomycetia</taxon>
        <taxon>Isosphaerales</taxon>
        <taxon>Isosphaeraceae</taxon>
        <taxon>Tautonia</taxon>
    </lineage>
</organism>
<dbReference type="PANTHER" id="PTHR11731:SF193">
    <property type="entry name" value="DIPEPTIDYL PEPTIDASE 9"/>
    <property type="match status" value="1"/>
</dbReference>
<sequence length="746" mass="80836" precursor="true">MTPMLTPIALVLLVVSASIAMAAGPTRPRRTVDLDLAAEHPAPGTVTPTSIAFTPDGTAVSYLLPEGRAPARVLWRAGAAEGAEPGVIARPPDEGNTDENVSREEALRRERMRLRDSGITQVVRASGDDLSVLPLQGDLYLLRGTGPLRRLTETESPEIDPKFSPDGGRVAFVRDGDLFTVDLESGVETRLTEGAADGLTRGLAEFIAQEELGRSTGYWWSPDGERIAYQEADERHIPEYVIVRQGEDRVGSESHRYPFAGAANARVRLGVVPSSGGPTTWLDFAEEGEDVYLARATWEDARHLLVQVLPRDQATLRLVRIDVESNERTTLIEESSGSWVNLHDDLAVVPGTKEILWATERSGFKHLMLLDRNGRPIRTLTSGDWPVDATVHLDARRREVWFLAGRESPTRRDLYRVPLDGGDVERVTGGLGYVSAAVVSPDGDRAVITSSTSEHPPVTTLIDRTGDALVTLSDAGTDPRLDGLDLVAPRLTEFENRDGETLFGAYYPPVGAGPGGKAPMVVLAYGGPHVQRVTESWGLTADMTAQLLASRGFAVWKCDNRGSSRRGLAFESALARRMGTVEVRDQVDGVRFAAASYPEADADRVGITGGSYGGYLTLRALLLAPEVFDAGVAIAPVTDWDGYDTGYTERYMGTPADNPGGYADSSVLDKAGRLEGALLIVHGLLDENVHFRHSARLVAALIRAGKPFEVLPIPDERHSTRRVENRRAILDRAARFFELHLGPGGG</sequence>
<evidence type="ECO:0000259" key="3">
    <source>
        <dbReference type="Pfam" id="PF00930"/>
    </source>
</evidence>
<reference evidence="4 5" key="1">
    <citation type="submission" date="2019-02" db="EMBL/GenBank/DDBJ databases">
        <title>Deep-cultivation of Planctomycetes and their phenomic and genomic characterization uncovers novel biology.</title>
        <authorList>
            <person name="Wiegand S."/>
            <person name="Jogler M."/>
            <person name="Boedeker C."/>
            <person name="Pinto D."/>
            <person name="Vollmers J."/>
            <person name="Rivas-Marin E."/>
            <person name="Kohn T."/>
            <person name="Peeters S.H."/>
            <person name="Heuer A."/>
            <person name="Rast P."/>
            <person name="Oberbeckmann S."/>
            <person name="Bunk B."/>
            <person name="Jeske O."/>
            <person name="Meyerdierks A."/>
            <person name="Storesund J.E."/>
            <person name="Kallscheuer N."/>
            <person name="Luecker S."/>
            <person name="Lage O.M."/>
            <person name="Pohl T."/>
            <person name="Merkel B.J."/>
            <person name="Hornburger P."/>
            <person name="Mueller R.-W."/>
            <person name="Bruemmer F."/>
            <person name="Labrenz M."/>
            <person name="Spormann A.M."/>
            <person name="Op den Camp H."/>
            <person name="Overmann J."/>
            <person name="Amann R."/>
            <person name="Jetten M.S.M."/>
            <person name="Mascher T."/>
            <person name="Medema M.H."/>
            <person name="Devos D.P."/>
            <person name="Kaster A.-K."/>
            <person name="Ovreas L."/>
            <person name="Rohde M."/>
            <person name="Galperin M.Y."/>
            <person name="Jogler C."/>
        </authorList>
    </citation>
    <scope>NUCLEOTIDE SEQUENCE [LARGE SCALE GENOMIC DNA]</scope>
    <source>
        <strain evidence="4 5">ElP</strain>
    </source>
</reference>
<gene>
    <name evidence="4" type="primary">ptpA_4</name>
    <name evidence="4" type="ORF">ElP_60960</name>
</gene>
<feature type="domain" description="Dipeptidylpeptidase IV N-terminal" evidence="3">
    <location>
        <begin position="148"/>
        <end position="457"/>
    </location>
</feature>
<dbReference type="PANTHER" id="PTHR11731">
    <property type="entry name" value="PROTEASE FAMILY S9B,C DIPEPTIDYL-PEPTIDASE IV-RELATED"/>
    <property type="match status" value="1"/>
</dbReference>
<proteinExistence type="predicted"/>
<keyword evidence="1" id="KW-0732">Signal</keyword>
<evidence type="ECO:0000259" key="2">
    <source>
        <dbReference type="Pfam" id="PF00326"/>
    </source>
</evidence>
<dbReference type="EC" id="3.4.14.12" evidence="4"/>